<organism evidence="3 4">
    <name type="scientific">Galbibacter marinus</name>
    <dbReference type="NCBI Taxonomy" id="555500"/>
    <lineage>
        <taxon>Bacteria</taxon>
        <taxon>Pseudomonadati</taxon>
        <taxon>Bacteroidota</taxon>
        <taxon>Flavobacteriia</taxon>
        <taxon>Flavobacteriales</taxon>
        <taxon>Flavobacteriaceae</taxon>
        <taxon>Galbibacter</taxon>
    </lineage>
</organism>
<dbReference type="Pfam" id="PF12770">
    <property type="entry name" value="CHAT"/>
    <property type="match status" value="1"/>
</dbReference>
<accession>K2Q0C9</accession>
<evidence type="ECO:0000313" key="4">
    <source>
        <dbReference type="Proteomes" id="UP000007364"/>
    </source>
</evidence>
<reference evidence="3 4" key="1">
    <citation type="journal article" date="2012" name="J. Bacteriol.">
        <title>Genome Sequence of Galbibacter marinum Type Strain ck-I2-15.</title>
        <authorList>
            <person name="Lai Q."/>
            <person name="Li C."/>
            <person name="Shao Z."/>
        </authorList>
    </citation>
    <scope>NUCLEOTIDE SEQUENCE [LARGE SCALE GENOMIC DNA]</scope>
    <source>
        <strain evidence="4">ck-I2-15</strain>
    </source>
</reference>
<keyword evidence="1" id="KW-0812">Transmembrane</keyword>
<evidence type="ECO:0000259" key="2">
    <source>
        <dbReference type="Pfam" id="PF12770"/>
    </source>
</evidence>
<keyword evidence="1" id="KW-1133">Transmembrane helix</keyword>
<comment type="caution">
    <text evidence="3">The sequence shown here is derived from an EMBL/GenBank/DDBJ whole genome shotgun (WGS) entry which is preliminary data.</text>
</comment>
<sequence length="211" mass="23298">MFSISQLVEGHPVLGEEATKQALLEHSNQASIIHLATHTELDKLNPMLNKILFSKNEGSHELTTSEIYGLNLQADMAVLSACNTGTGVFKGDGVMSMSRAFTYAGTSSTLMSLWKVPDQQTSELMILFYEYLTQGQSKSEALQNAKLSYLENVQFDELAHPFYWAGFVLSGDDAPINFSPPFWKKPAFIIGAALVLLALLMIVFKRKKNAS</sequence>
<dbReference type="AlphaFoldDB" id="K2Q0C9"/>
<dbReference type="EMBL" id="AMSG01000025">
    <property type="protein sequence ID" value="EKF54286.1"/>
    <property type="molecule type" value="Genomic_DNA"/>
</dbReference>
<dbReference type="STRING" id="555500.I215_13093"/>
<protein>
    <recommendedName>
        <fullName evidence="2">CHAT domain-containing protein</fullName>
    </recommendedName>
</protein>
<feature type="transmembrane region" description="Helical" evidence="1">
    <location>
        <begin position="187"/>
        <end position="204"/>
    </location>
</feature>
<gene>
    <name evidence="3" type="ORF">I215_13093</name>
</gene>
<evidence type="ECO:0000313" key="3">
    <source>
        <dbReference type="EMBL" id="EKF54286.1"/>
    </source>
</evidence>
<dbReference type="PANTHER" id="PTHR10098">
    <property type="entry name" value="RAPSYN-RELATED"/>
    <property type="match status" value="1"/>
</dbReference>
<dbReference type="InterPro" id="IPR024983">
    <property type="entry name" value="CHAT_dom"/>
</dbReference>
<dbReference type="RefSeq" id="WP_008992457.1">
    <property type="nucleotide sequence ID" value="NZ_AMSG01000025.1"/>
</dbReference>
<feature type="domain" description="CHAT" evidence="2">
    <location>
        <begin position="10"/>
        <end position="172"/>
    </location>
</feature>
<keyword evidence="1" id="KW-0472">Membrane</keyword>
<dbReference type="Proteomes" id="UP000007364">
    <property type="component" value="Unassembled WGS sequence"/>
</dbReference>
<keyword evidence="4" id="KW-1185">Reference proteome</keyword>
<dbReference type="PANTHER" id="PTHR10098:SF108">
    <property type="entry name" value="TETRATRICOPEPTIDE REPEAT PROTEIN 28"/>
    <property type="match status" value="1"/>
</dbReference>
<proteinExistence type="predicted"/>
<dbReference type="eggNOG" id="COG4995">
    <property type="taxonomic scope" value="Bacteria"/>
</dbReference>
<evidence type="ECO:0000256" key="1">
    <source>
        <dbReference type="SAM" id="Phobius"/>
    </source>
</evidence>
<name>K2Q0C9_9FLAO</name>